<gene>
    <name evidence="5" type="primary">pgdA_1</name>
    <name evidence="6" type="ORF">CC99x_000140</name>
    <name evidence="5" type="ORF">CC99x_01327</name>
</gene>
<evidence type="ECO:0000256" key="3">
    <source>
        <dbReference type="SAM" id="SignalP"/>
    </source>
</evidence>
<dbReference type="SUPFAM" id="SSF88713">
    <property type="entry name" value="Glycoside hydrolase/deacetylase"/>
    <property type="match status" value="1"/>
</dbReference>
<dbReference type="OrthoDB" id="276604at2"/>
<reference evidence="5" key="1">
    <citation type="submission" date="2015-09" db="EMBL/GenBank/DDBJ databases">
        <title>Draft Genome Sequences of Two Novel Amoeba-resistant Intranuclear Bacteria, Candidatus Berkiella cookevillensis and Candidatus Berkiella aquae.</title>
        <authorList>
            <person name="Mehari Y.T."/>
            <person name="Arivett B.A."/>
            <person name="Farone A.L."/>
            <person name="Gunderson J.H."/>
            <person name="Farone M.B."/>
        </authorList>
    </citation>
    <scope>NUCLEOTIDE SEQUENCE [LARGE SCALE GENOMIC DNA]</scope>
    <source>
        <strain evidence="5">CC99</strain>
    </source>
</reference>
<dbReference type="InterPro" id="IPR002509">
    <property type="entry name" value="NODB_dom"/>
</dbReference>
<keyword evidence="7" id="KW-1185">Reference proteome</keyword>
<evidence type="ECO:0000313" key="7">
    <source>
        <dbReference type="Proteomes" id="UP000051494"/>
    </source>
</evidence>
<protein>
    <submittedName>
        <fullName evidence="5">Peptidoglycan-N-acetylglucosamine deacetylase</fullName>
        <ecNumber evidence="5">3.5.1.104</ecNumber>
    </submittedName>
    <submittedName>
        <fullName evidence="6">Polysaccharide deacetylase family protein</fullName>
    </submittedName>
</protein>
<evidence type="ECO:0000313" key="5">
    <source>
        <dbReference type="EMBL" id="KRG18846.1"/>
    </source>
</evidence>
<feature type="domain" description="NodB homology" evidence="4">
    <location>
        <begin position="39"/>
        <end position="219"/>
    </location>
</feature>
<dbReference type="AlphaFoldDB" id="A0A0Q9YQ82"/>
<keyword evidence="1" id="KW-0479">Metal-binding</keyword>
<evidence type="ECO:0000259" key="4">
    <source>
        <dbReference type="PROSITE" id="PS51677"/>
    </source>
</evidence>
<name>A0A0Q9YQ82_9GAMM</name>
<feature type="chain" id="PRO_5043129760" evidence="3">
    <location>
        <begin position="26"/>
        <end position="235"/>
    </location>
</feature>
<proteinExistence type="predicted"/>
<keyword evidence="2 5" id="KW-0378">Hydrolase</keyword>
<reference evidence="6" key="3">
    <citation type="submission" date="2021-06" db="EMBL/GenBank/DDBJ databases">
        <title>Genomic Description and Analysis of Intracellular Bacteria, Candidatus Berkiella cookevillensis and Candidatus Berkiella aquae.</title>
        <authorList>
            <person name="Kidane D.T."/>
            <person name="Mehari Y.T."/>
            <person name="Rice F.C."/>
            <person name="Arivett B.A."/>
            <person name="Farone A.L."/>
            <person name="Berk S.G."/>
            <person name="Farone M.B."/>
        </authorList>
    </citation>
    <scope>NUCLEOTIDE SEQUENCE</scope>
    <source>
        <strain evidence="6">CC99</strain>
    </source>
</reference>
<dbReference type="Proteomes" id="UP000051494">
    <property type="component" value="Unassembled WGS sequence"/>
</dbReference>
<dbReference type="EMBL" id="LKHV02000001">
    <property type="protein sequence ID" value="MCS5707304.1"/>
    <property type="molecule type" value="Genomic_DNA"/>
</dbReference>
<dbReference type="GO" id="GO:0005975">
    <property type="term" value="P:carbohydrate metabolic process"/>
    <property type="evidence" value="ECO:0007669"/>
    <property type="project" value="InterPro"/>
</dbReference>
<dbReference type="Pfam" id="PF01522">
    <property type="entry name" value="Polysacc_deac_1"/>
    <property type="match status" value="1"/>
</dbReference>
<dbReference type="PANTHER" id="PTHR10587">
    <property type="entry name" value="GLYCOSYL TRANSFERASE-RELATED"/>
    <property type="match status" value="1"/>
</dbReference>
<feature type="signal peptide" evidence="3">
    <location>
        <begin position="1"/>
        <end position="25"/>
    </location>
</feature>
<dbReference type="GO" id="GO:0046872">
    <property type="term" value="F:metal ion binding"/>
    <property type="evidence" value="ECO:0007669"/>
    <property type="project" value="UniProtKB-KW"/>
</dbReference>
<dbReference type="STRING" id="437022.CC99x_01327"/>
<evidence type="ECO:0000256" key="1">
    <source>
        <dbReference type="ARBA" id="ARBA00022723"/>
    </source>
</evidence>
<dbReference type="InterPro" id="IPR011330">
    <property type="entry name" value="Glyco_hydro/deAcase_b/a-brl"/>
</dbReference>
<comment type="caution">
    <text evidence="5">The sequence shown here is derived from an EMBL/GenBank/DDBJ whole genome shotgun (WGS) entry which is preliminary data.</text>
</comment>
<dbReference type="PROSITE" id="PS51257">
    <property type="entry name" value="PROKAR_LIPOPROTEIN"/>
    <property type="match status" value="1"/>
</dbReference>
<dbReference type="Gene3D" id="3.20.20.370">
    <property type="entry name" value="Glycoside hydrolase/deacetylase"/>
    <property type="match status" value="1"/>
</dbReference>
<evidence type="ECO:0000313" key="6">
    <source>
        <dbReference type="EMBL" id="MCS5707304.1"/>
    </source>
</evidence>
<reference evidence="6" key="2">
    <citation type="journal article" date="2016" name="Genome Announc.">
        <title>Draft Genome Sequences of Two Novel Amoeba-Resistant Intranuclear Bacteria, 'Candidatus Berkiella cookevillensis' and 'Candidatus Berkiella aquae'.</title>
        <authorList>
            <person name="Mehari Y.T."/>
            <person name="Arivett B.A."/>
            <person name="Farone A.L."/>
            <person name="Gunderson J.H."/>
            <person name="Farone M.B."/>
        </authorList>
    </citation>
    <scope>NUCLEOTIDE SEQUENCE</scope>
    <source>
        <strain evidence="6">CC99</strain>
    </source>
</reference>
<sequence length="235" mass="26900">MKGKSVIFLGIQILFMTLLSWSACAQQEKPIRFIKATEKVVALTFDDGPSTPYTEQILEILDKHQVKATFYLMGVNVKTYPYIVKNIIKKGHELGNHTMHHDHLKKKSVKQIENDISQVDQLIRKQGYEGEITFRSPYGQVSDNIQKAVGNLNKKNVLFSYLPRDWEGPPAKEIHDRIMKRVRPGFIITLHDGGKHRQTTVEATEMLIESLKAQGYRFVVVQELLKMGPAQSVFH</sequence>
<dbReference type="InterPro" id="IPR050248">
    <property type="entry name" value="Polysacc_deacetylase_ArnD"/>
</dbReference>
<dbReference type="PANTHER" id="PTHR10587:SF133">
    <property type="entry name" value="CHITIN DEACETYLASE 1-RELATED"/>
    <property type="match status" value="1"/>
</dbReference>
<dbReference type="GO" id="GO:0016810">
    <property type="term" value="F:hydrolase activity, acting on carbon-nitrogen (but not peptide) bonds"/>
    <property type="evidence" value="ECO:0007669"/>
    <property type="project" value="InterPro"/>
</dbReference>
<dbReference type="EMBL" id="LKHV01000005">
    <property type="protein sequence ID" value="KRG18846.1"/>
    <property type="molecule type" value="Genomic_DNA"/>
</dbReference>
<keyword evidence="3" id="KW-0732">Signal</keyword>
<dbReference type="GO" id="GO:0016020">
    <property type="term" value="C:membrane"/>
    <property type="evidence" value="ECO:0007669"/>
    <property type="project" value="TreeGrafter"/>
</dbReference>
<evidence type="ECO:0000256" key="2">
    <source>
        <dbReference type="ARBA" id="ARBA00022801"/>
    </source>
</evidence>
<dbReference type="RefSeq" id="WP_057624431.1">
    <property type="nucleotide sequence ID" value="NZ_LKHV02000001.1"/>
</dbReference>
<dbReference type="PROSITE" id="PS51677">
    <property type="entry name" value="NODB"/>
    <property type="match status" value="1"/>
</dbReference>
<dbReference type="EC" id="3.5.1.104" evidence="5"/>
<organism evidence="5">
    <name type="scientific">Candidatus Berkiella cookevillensis</name>
    <dbReference type="NCBI Taxonomy" id="437022"/>
    <lineage>
        <taxon>Bacteria</taxon>
        <taxon>Pseudomonadati</taxon>
        <taxon>Pseudomonadota</taxon>
        <taxon>Gammaproteobacteria</taxon>
        <taxon>Candidatus Berkiellales</taxon>
        <taxon>Candidatus Berkiellaceae</taxon>
        <taxon>Candidatus Berkiella</taxon>
    </lineage>
</organism>
<accession>A0A0Q9YQ82</accession>